<proteinExistence type="predicted"/>
<dbReference type="SUPFAM" id="SSF48726">
    <property type="entry name" value="Immunoglobulin"/>
    <property type="match status" value="1"/>
</dbReference>
<feature type="domain" description="Ig-like" evidence="1">
    <location>
        <begin position="78"/>
        <end position="170"/>
    </location>
</feature>
<name>A0A5B7CLD5_PORTR</name>
<dbReference type="InterPro" id="IPR013783">
    <property type="entry name" value="Ig-like_fold"/>
</dbReference>
<dbReference type="InterPro" id="IPR003598">
    <property type="entry name" value="Ig_sub2"/>
</dbReference>
<dbReference type="PANTHER" id="PTHR23279:SF45">
    <property type="entry name" value="DEFECTIVE PROBOSCIS EXTENSION RESPONSE 12, ISOFORM C"/>
    <property type="match status" value="1"/>
</dbReference>
<evidence type="ECO:0000259" key="1">
    <source>
        <dbReference type="PROSITE" id="PS50835"/>
    </source>
</evidence>
<organism evidence="2 3">
    <name type="scientific">Portunus trituberculatus</name>
    <name type="common">Swimming crab</name>
    <name type="synonym">Neptunus trituberculatus</name>
    <dbReference type="NCBI Taxonomy" id="210409"/>
    <lineage>
        <taxon>Eukaryota</taxon>
        <taxon>Metazoa</taxon>
        <taxon>Ecdysozoa</taxon>
        <taxon>Arthropoda</taxon>
        <taxon>Crustacea</taxon>
        <taxon>Multicrustacea</taxon>
        <taxon>Malacostraca</taxon>
        <taxon>Eumalacostraca</taxon>
        <taxon>Eucarida</taxon>
        <taxon>Decapoda</taxon>
        <taxon>Pleocyemata</taxon>
        <taxon>Brachyura</taxon>
        <taxon>Eubrachyura</taxon>
        <taxon>Portunoidea</taxon>
        <taxon>Portunidae</taxon>
        <taxon>Portuninae</taxon>
        <taxon>Portunus</taxon>
    </lineage>
</organism>
<dbReference type="InterPro" id="IPR036179">
    <property type="entry name" value="Ig-like_dom_sf"/>
</dbReference>
<dbReference type="AlphaFoldDB" id="A0A5B7CLD5"/>
<dbReference type="GO" id="GO:0050808">
    <property type="term" value="P:synapse organization"/>
    <property type="evidence" value="ECO:0007669"/>
    <property type="project" value="TreeGrafter"/>
</dbReference>
<dbReference type="OrthoDB" id="6337503at2759"/>
<accession>A0A5B7CLD5</accession>
<dbReference type="InterPro" id="IPR003599">
    <property type="entry name" value="Ig_sub"/>
</dbReference>
<dbReference type="FunFam" id="2.60.40.10:FF:000533">
    <property type="entry name" value="Uncharacterized protein, isoform A"/>
    <property type="match status" value="1"/>
</dbReference>
<dbReference type="GO" id="GO:0032589">
    <property type="term" value="C:neuron projection membrane"/>
    <property type="evidence" value="ECO:0007669"/>
    <property type="project" value="TreeGrafter"/>
</dbReference>
<dbReference type="InterPro" id="IPR007110">
    <property type="entry name" value="Ig-like_dom"/>
</dbReference>
<dbReference type="Proteomes" id="UP000324222">
    <property type="component" value="Unassembled WGS sequence"/>
</dbReference>
<evidence type="ECO:0000313" key="2">
    <source>
        <dbReference type="EMBL" id="MPC10220.1"/>
    </source>
</evidence>
<dbReference type="SMART" id="SM00408">
    <property type="entry name" value="IGc2"/>
    <property type="match status" value="1"/>
</dbReference>
<dbReference type="Pfam" id="PF13927">
    <property type="entry name" value="Ig_3"/>
    <property type="match status" value="1"/>
</dbReference>
<reference evidence="2 3" key="1">
    <citation type="submission" date="2019-05" db="EMBL/GenBank/DDBJ databases">
        <title>Another draft genome of Portunus trituberculatus and its Hox gene families provides insights of decapod evolution.</title>
        <authorList>
            <person name="Jeong J.-H."/>
            <person name="Song I."/>
            <person name="Kim S."/>
            <person name="Choi T."/>
            <person name="Kim D."/>
            <person name="Ryu S."/>
            <person name="Kim W."/>
        </authorList>
    </citation>
    <scope>NUCLEOTIDE SEQUENCE [LARGE SCALE GENOMIC DNA]</scope>
    <source>
        <tissue evidence="2">Muscle</tissue>
    </source>
</reference>
<protein>
    <recommendedName>
        <fullName evidence="1">Ig-like domain-containing protein</fullName>
    </recommendedName>
</protein>
<dbReference type="PROSITE" id="PS50835">
    <property type="entry name" value="IG_LIKE"/>
    <property type="match status" value="1"/>
</dbReference>
<gene>
    <name evidence="2" type="ORF">E2C01_002852</name>
</gene>
<sequence>MDARCSDGDFIGSSVYHEAPGWLDVVVVVRDCERAAQGGVCVCVPAGDTAAGMNWDNRSVSTAEGLASHLVTLEVVVPRAVIPGQEEHHVEAGSTISLTCFIEQSPVAPQYIFWYHNARMINYDRERGGVTVHIEAQPKVASLLRVRDARPEDSGNYTCAAANTESASVTVYITEAANKIAAVQPRAPDSSAAPVLSFPLLLSLLLLAPLLHYLSEL</sequence>
<dbReference type="Gene3D" id="2.60.40.10">
    <property type="entry name" value="Immunoglobulins"/>
    <property type="match status" value="1"/>
</dbReference>
<dbReference type="InterPro" id="IPR037448">
    <property type="entry name" value="Zig-8"/>
</dbReference>
<evidence type="ECO:0000313" key="3">
    <source>
        <dbReference type="Proteomes" id="UP000324222"/>
    </source>
</evidence>
<dbReference type="PANTHER" id="PTHR23279">
    <property type="entry name" value="DEFECTIVE PROBOSCIS EXTENSION RESPONSE DPR -RELATED"/>
    <property type="match status" value="1"/>
</dbReference>
<keyword evidence="3" id="KW-1185">Reference proteome</keyword>
<dbReference type="EMBL" id="VSRR010000106">
    <property type="protein sequence ID" value="MPC10220.1"/>
    <property type="molecule type" value="Genomic_DNA"/>
</dbReference>
<comment type="caution">
    <text evidence="2">The sequence shown here is derived from an EMBL/GenBank/DDBJ whole genome shotgun (WGS) entry which is preliminary data.</text>
</comment>
<dbReference type="SMART" id="SM00409">
    <property type="entry name" value="IG"/>
    <property type="match status" value="1"/>
</dbReference>